<feature type="region of interest" description="Disordered" evidence="1">
    <location>
        <begin position="1"/>
        <end position="30"/>
    </location>
</feature>
<dbReference type="EMBL" id="RWGY01000193">
    <property type="protein sequence ID" value="TVU03327.1"/>
    <property type="molecule type" value="Genomic_DNA"/>
</dbReference>
<organism evidence="2 3">
    <name type="scientific">Eragrostis curvula</name>
    <name type="common">weeping love grass</name>
    <dbReference type="NCBI Taxonomy" id="38414"/>
    <lineage>
        <taxon>Eukaryota</taxon>
        <taxon>Viridiplantae</taxon>
        <taxon>Streptophyta</taxon>
        <taxon>Embryophyta</taxon>
        <taxon>Tracheophyta</taxon>
        <taxon>Spermatophyta</taxon>
        <taxon>Magnoliopsida</taxon>
        <taxon>Liliopsida</taxon>
        <taxon>Poales</taxon>
        <taxon>Poaceae</taxon>
        <taxon>PACMAD clade</taxon>
        <taxon>Chloridoideae</taxon>
        <taxon>Eragrostideae</taxon>
        <taxon>Eragrostidinae</taxon>
        <taxon>Eragrostis</taxon>
    </lineage>
</organism>
<evidence type="ECO:0000256" key="1">
    <source>
        <dbReference type="SAM" id="MobiDB-lite"/>
    </source>
</evidence>
<dbReference type="Proteomes" id="UP000324897">
    <property type="component" value="Unassembled WGS sequence"/>
</dbReference>
<name>A0A5J9SWM9_9POAL</name>
<keyword evidence="3" id="KW-1185">Reference proteome</keyword>
<reference evidence="2 3" key="1">
    <citation type="journal article" date="2019" name="Sci. Rep.">
        <title>A high-quality genome of Eragrostis curvula grass provides insights into Poaceae evolution and supports new strategies to enhance forage quality.</title>
        <authorList>
            <person name="Carballo J."/>
            <person name="Santos B.A.C.M."/>
            <person name="Zappacosta D."/>
            <person name="Garbus I."/>
            <person name="Selva J.P."/>
            <person name="Gallo C.A."/>
            <person name="Diaz A."/>
            <person name="Albertini E."/>
            <person name="Caccamo M."/>
            <person name="Echenique V."/>
        </authorList>
    </citation>
    <scope>NUCLEOTIDE SEQUENCE [LARGE SCALE GENOMIC DNA]</scope>
    <source>
        <strain evidence="3">cv. Victoria</strain>
        <tissue evidence="2">Leaf</tissue>
    </source>
</reference>
<proteinExistence type="predicted"/>
<sequence>MSTAARGTLGDSVRPASAMASRGLPRRRATSLGMAGRGRVQIRRSVCAAGQPRHRVPLPLLLLHTAAATFFKLCEIPAVAAFSVRLRRHDDLLLHTGTTFSVLLQRHGNLLLHAVAASSLRINAHQPATSSFLSNSTALLVPWRRWLPPVPQVS</sequence>
<gene>
    <name evidence="2" type="ORF">EJB05_51136</name>
</gene>
<accession>A0A5J9SWM9</accession>
<protein>
    <submittedName>
        <fullName evidence="2">Uncharacterized protein</fullName>
    </submittedName>
</protein>
<evidence type="ECO:0000313" key="3">
    <source>
        <dbReference type="Proteomes" id="UP000324897"/>
    </source>
</evidence>
<dbReference type="Gramene" id="TVU03327">
    <property type="protein sequence ID" value="TVU03327"/>
    <property type="gene ID" value="EJB05_51136"/>
</dbReference>
<evidence type="ECO:0000313" key="2">
    <source>
        <dbReference type="EMBL" id="TVU03327.1"/>
    </source>
</evidence>
<dbReference type="AlphaFoldDB" id="A0A5J9SWM9"/>
<comment type="caution">
    <text evidence="2">The sequence shown here is derived from an EMBL/GenBank/DDBJ whole genome shotgun (WGS) entry which is preliminary data.</text>
</comment>